<evidence type="ECO:0000313" key="1">
    <source>
        <dbReference type="EMBL" id="PNC17740.1"/>
    </source>
</evidence>
<evidence type="ECO:0000313" key="2">
    <source>
        <dbReference type="Proteomes" id="UP000236000"/>
    </source>
</evidence>
<organism evidence="1 2">
    <name type="scientific">Akkermansia muciniphila</name>
    <dbReference type="NCBI Taxonomy" id="239935"/>
    <lineage>
        <taxon>Bacteria</taxon>
        <taxon>Pseudomonadati</taxon>
        <taxon>Verrucomicrobiota</taxon>
        <taxon>Verrucomicrobiia</taxon>
        <taxon>Verrucomicrobiales</taxon>
        <taxon>Akkermansiaceae</taxon>
        <taxon>Akkermansia</taxon>
    </lineage>
</organism>
<gene>
    <name evidence="1" type="ORF">CXU22_08335</name>
</gene>
<dbReference type="EMBL" id="PJKA01000012">
    <property type="protein sequence ID" value="PNC17740.1"/>
    <property type="molecule type" value="Genomic_DNA"/>
</dbReference>
<dbReference type="AlphaFoldDB" id="A0A2N8HCW8"/>
<protein>
    <submittedName>
        <fullName evidence="1">Uncharacterized protein</fullName>
    </submittedName>
</protein>
<accession>A0A2N8HCW8</accession>
<proteinExistence type="predicted"/>
<sequence>MVLQEIFFRGDRHFAHIKNIIFIDCSVDKNGVLELFDSGNKRFKNRGRLNTFKRNIVIIDNIEAMGVEFIVNNYPLFNSQKNLFIIIEDNESGSTIVPENTFDARQQIQFLEECAKDETTFQFFTNFNEDDKFIFFAIYFAVYLRHYASIETIVKISGIKAEDIIAFVENLQKGTNLFAIFPFHRDYIYCTNFLLLKQIPGTFGSCNEYQRIARLYWEYKELLDDERWLSMIHLDPKDLGQIVLTTRLSYFEGALKIGHYQKLFKALRLLIQKHESTYLDLFIYEYAVLNYHMGNHTMALEYYNRYLESLSSQDLKAKIYARIIECSHGCSADDVQKQINDYISELGKIYGYQPYADYWKNHIDTEKGKFDTNALTTTCETLLTVFRRDDLYQETGRRAYTDLIRSYHILGKYPPEAVENEFKTFLGMPGQPRYDYYVNLYLKANKLHYLDIPDAGPGEVVQRLIREASNYYTNALKAHYEDNKTKNALRIKLAELKMLLTDIDYTEQIQVVGDFLVRADANRVDVHKAHAHTLLAKMKMVNPANLRGDHGLHIEDPFQSNLVVARKIYEQYENKYGVFRVDFLSLVGEFYFMNEISDLEDTLTRLENLVKSYSDYLREKKIVEKIREDYNNITITKTKILWYLKTYPIIMQ</sequence>
<dbReference type="Proteomes" id="UP000236000">
    <property type="component" value="Unassembled WGS sequence"/>
</dbReference>
<comment type="caution">
    <text evidence="1">The sequence shown here is derived from an EMBL/GenBank/DDBJ whole genome shotgun (WGS) entry which is preliminary data.</text>
</comment>
<name>A0A2N8HCW8_9BACT</name>
<reference evidence="1 2" key="1">
    <citation type="journal article" date="2017" name="BMC Genomics">
        <title>Genome sequencing of 39 Akkermansia muciniphila isolates reveals its population structure, genomic and functional diverisity, and global distribution in mammalian gut microbiotas.</title>
        <authorList>
            <person name="Guo X."/>
            <person name="Li S."/>
            <person name="Zhang J."/>
            <person name="Wu F."/>
            <person name="Li X."/>
            <person name="Wu D."/>
            <person name="Zhang M."/>
            <person name="Ou Z."/>
            <person name="Jie Z."/>
            <person name="Yan Q."/>
            <person name="Li P."/>
            <person name="Yi J."/>
            <person name="Peng Y."/>
        </authorList>
    </citation>
    <scope>NUCLEOTIDE SEQUENCE [LARGE SCALE GENOMIC DNA]</scope>
    <source>
        <strain evidence="1 2">GP24</strain>
    </source>
</reference>